<proteinExistence type="inferred from homology"/>
<feature type="binding site" evidence="6">
    <location>
        <position position="368"/>
    </location>
    <ligand>
        <name>a divalent metal cation</name>
        <dbReference type="ChEBI" id="CHEBI:60240"/>
        <label>1</label>
    </ligand>
</feature>
<dbReference type="InterPro" id="IPR017221">
    <property type="entry name" value="DUF34/NIF3_bac"/>
</dbReference>
<dbReference type="Gene3D" id="3.40.1390.30">
    <property type="entry name" value="NIF3 (NGG1p interacting factor 3)-like"/>
    <property type="match status" value="1"/>
</dbReference>
<dbReference type="GO" id="GO:0005737">
    <property type="term" value="C:cytoplasm"/>
    <property type="evidence" value="ECO:0007669"/>
    <property type="project" value="TreeGrafter"/>
</dbReference>
<dbReference type="SUPFAM" id="SSF102705">
    <property type="entry name" value="NIF3 (NGG1p interacting factor 3)-like"/>
    <property type="match status" value="1"/>
</dbReference>
<dbReference type="Proteomes" id="UP000237056">
    <property type="component" value="Unassembled WGS sequence"/>
</dbReference>
<evidence type="ECO:0000256" key="1">
    <source>
        <dbReference type="ARBA" id="ARBA00006964"/>
    </source>
</evidence>
<evidence type="ECO:0000256" key="5">
    <source>
        <dbReference type="PIRNR" id="PIRNR037489"/>
    </source>
</evidence>
<reference evidence="7 8" key="1">
    <citation type="submission" date="2018-01" db="EMBL/GenBank/DDBJ databases">
        <title>Genomic Encyclopedia of Type Strains, Phase I: the one thousand microbial genomes (KMG-I) project.</title>
        <authorList>
            <person name="Goeker M."/>
        </authorList>
    </citation>
    <scope>NUCLEOTIDE SEQUENCE [LARGE SCALE GENOMIC DNA]</scope>
    <source>
        <strain evidence="7 8">DSM 17960</strain>
    </source>
</reference>
<keyword evidence="8" id="KW-1185">Reference proteome</keyword>
<accession>A0A2S4N6T4</accession>
<name>A0A2S4N6T4_9FLAO</name>
<feature type="binding site" evidence="6">
    <location>
        <position position="102"/>
    </location>
    <ligand>
        <name>a divalent metal cation</name>
        <dbReference type="ChEBI" id="CHEBI:60240"/>
        <label>1</label>
    </ligand>
</feature>
<dbReference type="AlphaFoldDB" id="A0A2S4N6T4"/>
<feature type="binding site" evidence="6">
    <location>
        <position position="140"/>
    </location>
    <ligand>
        <name>a divalent metal cation</name>
        <dbReference type="ChEBI" id="CHEBI:60240"/>
        <label>1</label>
    </ligand>
</feature>
<protein>
    <recommendedName>
        <fullName evidence="3 5">GTP cyclohydrolase 1 type 2 homolog</fullName>
    </recommendedName>
</protein>
<evidence type="ECO:0000256" key="3">
    <source>
        <dbReference type="ARBA" id="ARBA00022112"/>
    </source>
</evidence>
<dbReference type="InterPro" id="IPR002678">
    <property type="entry name" value="DUF34/NIF3"/>
</dbReference>
<keyword evidence="4 5" id="KW-0479">Metal-binding</keyword>
<evidence type="ECO:0000256" key="6">
    <source>
        <dbReference type="PIRSR" id="PIRSR602678-1"/>
    </source>
</evidence>
<comment type="caution">
    <text evidence="7">The sequence shown here is derived from an EMBL/GenBank/DDBJ whole genome shotgun (WGS) entry which is preliminary data.</text>
</comment>
<dbReference type="NCBIfam" id="TIGR00486">
    <property type="entry name" value="YbgI_SA1388"/>
    <property type="match status" value="1"/>
</dbReference>
<dbReference type="FunFam" id="3.40.1390.30:FF:000001">
    <property type="entry name" value="GTP cyclohydrolase 1 type 2"/>
    <property type="match status" value="1"/>
</dbReference>
<dbReference type="Gene3D" id="3.30.70.120">
    <property type="match status" value="1"/>
</dbReference>
<dbReference type="PANTHER" id="PTHR13799">
    <property type="entry name" value="NGG1 INTERACTING FACTOR 3"/>
    <property type="match status" value="1"/>
</dbReference>
<feature type="binding site" evidence="6">
    <location>
        <position position="364"/>
    </location>
    <ligand>
        <name>a divalent metal cation</name>
        <dbReference type="ChEBI" id="CHEBI:60240"/>
        <label>1</label>
    </ligand>
</feature>
<dbReference type="EMBL" id="PQNY01000011">
    <property type="protein sequence ID" value="POS01380.1"/>
    <property type="molecule type" value="Genomic_DNA"/>
</dbReference>
<evidence type="ECO:0000256" key="2">
    <source>
        <dbReference type="ARBA" id="ARBA00011643"/>
    </source>
</evidence>
<sequence>MIITKSKDTKHNGKKSSVPNLNFHLVSLKLKKTQYFSMQISSVITVLEELAPLAYAEDFDNVGLLVGDKNTICTGILVCHDALEQVIDEAIAKNCNLVVCFHPILFSGIKKITGQDYVQKSVIKAIKNDIAIYAIHTALDNHRNGVNKIFCNALGLINTKILVPKQNFIQKLVTYAPIDCANAVKQALFNAGAGNIANYDNCSFTSEGIGSYRGNELSNPTIGTKGVLTHTLEQKIEVIFEKHLQKQIINALFSSHIYEEIAYEIYNLENKHQQVGLGMIGELEHEINEIDFLHFVKKTMQCGGIRHSKLLGKNIKKVAVLGGSGSFAIPNAITAQADIYVTADLKYHDFYKAENKLVVADIGHFESERFTKNYIVDFLKEKITNFAIVLSEINTNPVKYL</sequence>
<comment type="subunit">
    <text evidence="2">Homohexamer.</text>
</comment>
<dbReference type="Pfam" id="PF01784">
    <property type="entry name" value="DUF34_NIF3"/>
    <property type="match status" value="1"/>
</dbReference>
<organism evidence="7 8">
    <name type="scientific">Flavobacterium croceum DSM 17960</name>
    <dbReference type="NCBI Taxonomy" id="1121886"/>
    <lineage>
        <taxon>Bacteria</taxon>
        <taxon>Pseudomonadati</taxon>
        <taxon>Bacteroidota</taxon>
        <taxon>Flavobacteriia</taxon>
        <taxon>Flavobacteriales</taxon>
        <taxon>Flavobacteriaceae</taxon>
        <taxon>Flavobacterium</taxon>
    </lineage>
</organism>
<gene>
    <name evidence="7" type="ORF">Q361_11191</name>
</gene>
<evidence type="ECO:0000313" key="8">
    <source>
        <dbReference type="Proteomes" id="UP000237056"/>
    </source>
</evidence>
<dbReference type="GO" id="GO:0046872">
    <property type="term" value="F:metal ion binding"/>
    <property type="evidence" value="ECO:0007669"/>
    <property type="project" value="UniProtKB-UniRule"/>
</dbReference>
<comment type="similarity">
    <text evidence="1 5">Belongs to the GTP cyclohydrolase I type 2/NIF3 family.</text>
</comment>
<dbReference type="PIRSF" id="PIRSF037489">
    <property type="entry name" value="UCP037489_NIF3_YqfO"/>
    <property type="match status" value="1"/>
</dbReference>
<evidence type="ECO:0000256" key="4">
    <source>
        <dbReference type="ARBA" id="ARBA00022723"/>
    </source>
</evidence>
<dbReference type="InterPro" id="IPR015867">
    <property type="entry name" value="N-reg_PII/ATP_PRibTrfase_C"/>
</dbReference>
<evidence type="ECO:0000313" key="7">
    <source>
        <dbReference type="EMBL" id="POS01380.1"/>
    </source>
</evidence>
<dbReference type="InterPro" id="IPR036069">
    <property type="entry name" value="DUF34/NIF3_sf"/>
</dbReference>
<dbReference type="PANTHER" id="PTHR13799:SF14">
    <property type="entry name" value="GTP CYCLOHYDROLASE 1 TYPE 2 HOMOLOG"/>
    <property type="match status" value="1"/>
</dbReference>